<dbReference type="HOGENOM" id="CLU_064093_1_0_11"/>
<accession>C7Q0K3</accession>
<dbReference type="AlphaFoldDB" id="C7Q0K3"/>
<evidence type="ECO:0000256" key="1">
    <source>
        <dbReference type="SAM" id="MobiDB-lite"/>
    </source>
</evidence>
<evidence type="ECO:0008006" key="4">
    <source>
        <dbReference type="Google" id="ProtNLM"/>
    </source>
</evidence>
<dbReference type="EMBL" id="CP001700">
    <property type="protein sequence ID" value="ACU69631.1"/>
    <property type="molecule type" value="Genomic_DNA"/>
</dbReference>
<gene>
    <name evidence="2" type="ordered locus">Caci_0696</name>
</gene>
<evidence type="ECO:0000313" key="2">
    <source>
        <dbReference type="EMBL" id="ACU69631.1"/>
    </source>
</evidence>
<dbReference type="KEGG" id="cai:Caci_0696"/>
<name>C7Q0K3_CATAD</name>
<dbReference type="InParanoid" id="C7Q0K3"/>
<dbReference type="STRING" id="479433.Caci_0696"/>
<feature type="region of interest" description="Disordered" evidence="1">
    <location>
        <begin position="29"/>
        <end position="64"/>
    </location>
</feature>
<keyword evidence="3" id="KW-1185">Reference proteome</keyword>
<reference evidence="2 3" key="1">
    <citation type="journal article" date="2009" name="Stand. Genomic Sci.">
        <title>Complete genome sequence of Catenulispora acidiphila type strain (ID 139908).</title>
        <authorList>
            <person name="Copeland A."/>
            <person name="Lapidus A."/>
            <person name="Glavina Del Rio T."/>
            <person name="Nolan M."/>
            <person name="Lucas S."/>
            <person name="Chen F."/>
            <person name="Tice H."/>
            <person name="Cheng J.F."/>
            <person name="Bruce D."/>
            <person name="Goodwin L."/>
            <person name="Pitluck S."/>
            <person name="Mikhailova N."/>
            <person name="Pati A."/>
            <person name="Ivanova N."/>
            <person name="Mavromatis K."/>
            <person name="Chen A."/>
            <person name="Palaniappan K."/>
            <person name="Chain P."/>
            <person name="Land M."/>
            <person name="Hauser L."/>
            <person name="Chang Y.J."/>
            <person name="Jeffries C.D."/>
            <person name="Chertkov O."/>
            <person name="Brettin T."/>
            <person name="Detter J.C."/>
            <person name="Han C."/>
            <person name="Ali Z."/>
            <person name="Tindall B.J."/>
            <person name="Goker M."/>
            <person name="Bristow J."/>
            <person name="Eisen J.A."/>
            <person name="Markowitz V."/>
            <person name="Hugenholtz P."/>
            <person name="Kyrpides N.C."/>
            <person name="Klenk H.P."/>
        </authorList>
    </citation>
    <scope>NUCLEOTIDE SEQUENCE [LARGE SCALE GENOMIC DNA]</scope>
    <source>
        <strain evidence="3">DSM 44928 / JCM 14897 / NBRC 102108 / NRRL B-24433 / ID139908</strain>
    </source>
</reference>
<evidence type="ECO:0000313" key="3">
    <source>
        <dbReference type="Proteomes" id="UP000000851"/>
    </source>
</evidence>
<feature type="compositionally biased region" description="Low complexity" evidence="1">
    <location>
        <begin position="36"/>
        <end position="55"/>
    </location>
</feature>
<organism evidence="2 3">
    <name type="scientific">Catenulispora acidiphila (strain DSM 44928 / JCM 14897 / NBRC 102108 / NRRL B-24433 / ID139908)</name>
    <dbReference type="NCBI Taxonomy" id="479433"/>
    <lineage>
        <taxon>Bacteria</taxon>
        <taxon>Bacillati</taxon>
        <taxon>Actinomycetota</taxon>
        <taxon>Actinomycetes</taxon>
        <taxon>Catenulisporales</taxon>
        <taxon>Catenulisporaceae</taxon>
        <taxon>Catenulispora</taxon>
    </lineage>
</organism>
<protein>
    <recommendedName>
        <fullName evidence="4">DUF4034 domain-containing protein</fullName>
    </recommendedName>
</protein>
<dbReference type="Proteomes" id="UP000000851">
    <property type="component" value="Chromosome"/>
</dbReference>
<dbReference type="eggNOG" id="COG0457">
    <property type="taxonomic scope" value="Bacteria"/>
</dbReference>
<sequence length="367" mass="40293" precursor="true">MTSSIPSVAIAAVAAASVIRGLSSRYGAQRSRRAAGRTGQSGQTGRAGRGAQAEAVRPVPIDRSHGDPELAALRQAARVADWPAMEAILRPVRERADFERLTFLIGNVEDLGGDFLLKLPEQLPGDPLVLSVAGARHSAWAWEARTGYRASQVSEEQFKVFHERLRIAEEYLYTAVELDPDSAAPWYTLCVTSRGLEHGAEITRRRFEAGIRRAPGHVGLHRQMLQQLCAKWGGSHEQMHAFATGAFDAAPPGSGLGEVVAQAHLEHWLDLEQGPDDEYIRGTAVVQELRRAADTSVFHPAFAPTSSPYTALNAFAMAFWLADDKEAAGRLFERIGDHATKAPWRYRGDPERVFAVARQDCVKKRKK</sequence>
<proteinExistence type="predicted"/>